<dbReference type="OrthoDB" id="3082386at2759"/>
<dbReference type="EMBL" id="SDEE01000147">
    <property type="protein sequence ID" value="RXW20474.1"/>
    <property type="molecule type" value="Genomic_DNA"/>
</dbReference>
<feature type="region of interest" description="Disordered" evidence="1">
    <location>
        <begin position="46"/>
        <end position="76"/>
    </location>
</feature>
<reference evidence="2 3" key="1">
    <citation type="submission" date="2019-01" db="EMBL/GenBank/DDBJ databases">
        <title>Draft genome sequence of Psathyrella aberdarensis IHI B618.</title>
        <authorList>
            <person name="Buettner E."/>
            <person name="Kellner H."/>
        </authorList>
    </citation>
    <scope>NUCLEOTIDE SEQUENCE [LARGE SCALE GENOMIC DNA]</scope>
    <source>
        <strain evidence="2 3">IHI B618</strain>
    </source>
</reference>
<dbReference type="AlphaFoldDB" id="A0A4Q2DND2"/>
<dbReference type="Proteomes" id="UP000290288">
    <property type="component" value="Unassembled WGS sequence"/>
</dbReference>
<evidence type="ECO:0000313" key="2">
    <source>
        <dbReference type="EMBL" id="RXW20474.1"/>
    </source>
</evidence>
<proteinExistence type="predicted"/>
<feature type="compositionally biased region" description="Polar residues" evidence="1">
    <location>
        <begin position="46"/>
        <end position="66"/>
    </location>
</feature>
<comment type="caution">
    <text evidence="2">The sequence shown here is derived from an EMBL/GenBank/DDBJ whole genome shotgun (WGS) entry which is preliminary data.</text>
</comment>
<gene>
    <name evidence="2" type="ORF">EST38_g5381</name>
</gene>
<organism evidence="2 3">
    <name type="scientific">Candolleomyces aberdarensis</name>
    <dbReference type="NCBI Taxonomy" id="2316362"/>
    <lineage>
        <taxon>Eukaryota</taxon>
        <taxon>Fungi</taxon>
        <taxon>Dikarya</taxon>
        <taxon>Basidiomycota</taxon>
        <taxon>Agaricomycotina</taxon>
        <taxon>Agaricomycetes</taxon>
        <taxon>Agaricomycetidae</taxon>
        <taxon>Agaricales</taxon>
        <taxon>Agaricineae</taxon>
        <taxon>Psathyrellaceae</taxon>
        <taxon>Candolleomyces</taxon>
    </lineage>
</organism>
<keyword evidence="3" id="KW-1185">Reference proteome</keyword>
<name>A0A4Q2DND2_9AGAR</name>
<evidence type="ECO:0000313" key="3">
    <source>
        <dbReference type="Proteomes" id="UP000290288"/>
    </source>
</evidence>
<accession>A0A4Q2DND2</accession>
<sequence length="76" mass="8514">MTHCSHRLLPVRPVPGLQLCQLPHRTNPDSNPSLSLRMPQMWLRNANLNTNDRHSPSSNDRASNPDSAYATDNLPS</sequence>
<evidence type="ECO:0000256" key="1">
    <source>
        <dbReference type="SAM" id="MobiDB-lite"/>
    </source>
</evidence>
<protein>
    <submittedName>
        <fullName evidence="2">Uncharacterized protein</fullName>
    </submittedName>
</protein>